<dbReference type="GO" id="GO:0016787">
    <property type="term" value="F:hydrolase activity"/>
    <property type="evidence" value="ECO:0007669"/>
    <property type="project" value="UniProtKB-KW"/>
</dbReference>
<evidence type="ECO:0000313" key="7">
    <source>
        <dbReference type="Proteomes" id="UP000294257"/>
    </source>
</evidence>
<evidence type="ECO:0000313" key="6">
    <source>
        <dbReference type="EMBL" id="RZS34412.1"/>
    </source>
</evidence>
<sequence length="292" mass="30988">MTNTIDTSRLARPSGIRTIALGDLEITYLPDGAGGLKPRGWFADSTAEDWAANPHHLDADGMLVASFGALLVAQGNRALLVDAGLGPLEAPGPPGDPVFGPLRGGALLDSLAEVGRSPSDIEAIAVTHLHPDHIGWAAKVDDDGRPVFDCPVVLGEQEWTERAPNEPYGPFQEQFDALEPRVRTVVPGEEVFPGVEAVASVGHTPGHLSYRITSGGHTLIVIGDAMHSPLQIGRPEWSAAPDSDPTEAVRSRRELIESLREPNTLGFGVHFADVVFGRVVDGEAGPVWQPLP</sequence>
<dbReference type="RefSeq" id="WP_242613629.1">
    <property type="nucleotide sequence ID" value="NZ_SGWQ01000009.1"/>
</dbReference>
<gene>
    <name evidence="6" type="ORF">EV193_109203</name>
</gene>
<dbReference type="PANTHER" id="PTHR42978:SF6">
    <property type="entry name" value="QUORUM-QUENCHING LACTONASE YTNP-RELATED"/>
    <property type="match status" value="1"/>
</dbReference>
<dbReference type="AlphaFoldDB" id="A0A4Q7KGN1"/>
<evidence type="ECO:0000256" key="4">
    <source>
        <dbReference type="ARBA" id="ARBA00022833"/>
    </source>
</evidence>
<dbReference type="InterPro" id="IPR036866">
    <property type="entry name" value="RibonucZ/Hydroxyglut_hydro"/>
</dbReference>
<dbReference type="PANTHER" id="PTHR42978">
    <property type="entry name" value="QUORUM-QUENCHING LACTONASE YTNP-RELATED-RELATED"/>
    <property type="match status" value="1"/>
</dbReference>
<feature type="domain" description="Metallo-beta-lactamase" evidence="5">
    <location>
        <begin position="65"/>
        <end position="270"/>
    </location>
</feature>
<dbReference type="SUPFAM" id="SSF56281">
    <property type="entry name" value="Metallo-hydrolase/oxidoreductase"/>
    <property type="match status" value="1"/>
</dbReference>
<accession>A0A4Q7KGN1</accession>
<name>A0A4Q7KGN1_9PSEU</name>
<keyword evidence="2" id="KW-0479">Metal-binding</keyword>
<keyword evidence="4" id="KW-0862">Zinc</keyword>
<evidence type="ECO:0000256" key="2">
    <source>
        <dbReference type="ARBA" id="ARBA00022723"/>
    </source>
</evidence>
<evidence type="ECO:0000256" key="1">
    <source>
        <dbReference type="ARBA" id="ARBA00007749"/>
    </source>
</evidence>
<keyword evidence="7" id="KW-1185">Reference proteome</keyword>
<dbReference type="InterPro" id="IPR001279">
    <property type="entry name" value="Metallo-B-lactamas"/>
</dbReference>
<keyword evidence="3" id="KW-0378">Hydrolase</keyword>
<dbReference type="SMART" id="SM00849">
    <property type="entry name" value="Lactamase_B"/>
    <property type="match status" value="1"/>
</dbReference>
<reference evidence="6 7" key="1">
    <citation type="submission" date="2019-02" db="EMBL/GenBank/DDBJ databases">
        <title>Genomic Encyclopedia of Type Strains, Phase IV (KMG-IV): sequencing the most valuable type-strain genomes for metagenomic binning, comparative biology and taxonomic classification.</title>
        <authorList>
            <person name="Goeker M."/>
        </authorList>
    </citation>
    <scope>NUCLEOTIDE SEQUENCE [LARGE SCALE GENOMIC DNA]</scope>
    <source>
        <strain evidence="6 7">DSM 101727</strain>
    </source>
</reference>
<comment type="similarity">
    <text evidence="1">Belongs to the metallo-beta-lactamase superfamily.</text>
</comment>
<protein>
    <submittedName>
        <fullName evidence="6">Metallo-beta-lactamase superfamily protein</fullName>
    </submittedName>
</protein>
<dbReference type="CDD" id="cd07720">
    <property type="entry name" value="OPHC2-like_MBL-fold"/>
    <property type="match status" value="1"/>
</dbReference>
<evidence type="ECO:0000256" key="3">
    <source>
        <dbReference type="ARBA" id="ARBA00022801"/>
    </source>
</evidence>
<dbReference type="Proteomes" id="UP000294257">
    <property type="component" value="Unassembled WGS sequence"/>
</dbReference>
<dbReference type="InterPro" id="IPR051013">
    <property type="entry name" value="MBL_superfamily_lactonases"/>
</dbReference>
<organism evidence="6 7">
    <name type="scientific">Herbihabitans rhizosphaerae</name>
    <dbReference type="NCBI Taxonomy" id="1872711"/>
    <lineage>
        <taxon>Bacteria</taxon>
        <taxon>Bacillati</taxon>
        <taxon>Actinomycetota</taxon>
        <taxon>Actinomycetes</taxon>
        <taxon>Pseudonocardiales</taxon>
        <taxon>Pseudonocardiaceae</taxon>
        <taxon>Herbihabitans</taxon>
    </lineage>
</organism>
<comment type="caution">
    <text evidence="6">The sequence shown here is derived from an EMBL/GenBank/DDBJ whole genome shotgun (WGS) entry which is preliminary data.</text>
</comment>
<dbReference type="Pfam" id="PF00753">
    <property type="entry name" value="Lactamase_B"/>
    <property type="match status" value="1"/>
</dbReference>
<evidence type="ECO:0000259" key="5">
    <source>
        <dbReference type="SMART" id="SM00849"/>
    </source>
</evidence>
<dbReference type="GO" id="GO:0046872">
    <property type="term" value="F:metal ion binding"/>
    <property type="evidence" value="ECO:0007669"/>
    <property type="project" value="UniProtKB-KW"/>
</dbReference>
<dbReference type="Gene3D" id="3.60.15.10">
    <property type="entry name" value="Ribonuclease Z/Hydroxyacylglutathione hydrolase-like"/>
    <property type="match status" value="1"/>
</dbReference>
<dbReference type="EMBL" id="SGWQ01000009">
    <property type="protein sequence ID" value="RZS34412.1"/>
    <property type="molecule type" value="Genomic_DNA"/>
</dbReference>
<proteinExistence type="inferred from homology"/>